<organism evidence="1 2">
    <name type="scientific">Riccia fluitans</name>
    <dbReference type="NCBI Taxonomy" id="41844"/>
    <lineage>
        <taxon>Eukaryota</taxon>
        <taxon>Viridiplantae</taxon>
        <taxon>Streptophyta</taxon>
        <taxon>Embryophyta</taxon>
        <taxon>Marchantiophyta</taxon>
        <taxon>Marchantiopsida</taxon>
        <taxon>Marchantiidae</taxon>
        <taxon>Marchantiales</taxon>
        <taxon>Ricciaceae</taxon>
        <taxon>Riccia</taxon>
    </lineage>
</organism>
<accession>A0ABD1XMH6</accession>
<protein>
    <submittedName>
        <fullName evidence="1">Uncharacterized protein</fullName>
    </submittedName>
</protein>
<name>A0ABD1XMH6_9MARC</name>
<proteinExistence type="predicted"/>
<evidence type="ECO:0000313" key="2">
    <source>
        <dbReference type="Proteomes" id="UP001605036"/>
    </source>
</evidence>
<evidence type="ECO:0000313" key="1">
    <source>
        <dbReference type="EMBL" id="KAL2609116.1"/>
    </source>
</evidence>
<keyword evidence="2" id="KW-1185">Reference proteome</keyword>
<gene>
    <name evidence="1" type="ORF">R1flu_027689</name>
</gene>
<dbReference type="EMBL" id="JBHFFA010000008">
    <property type="protein sequence ID" value="KAL2609116.1"/>
    <property type="molecule type" value="Genomic_DNA"/>
</dbReference>
<reference evidence="1 2" key="1">
    <citation type="submission" date="2024-09" db="EMBL/GenBank/DDBJ databases">
        <title>Chromosome-scale assembly of Riccia fluitans.</title>
        <authorList>
            <person name="Paukszto L."/>
            <person name="Sawicki J."/>
            <person name="Karawczyk K."/>
            <person name="Piernik-Szablinska J."/>
            <person name="Szczecinska M."/>
            <person name="Mazdziarz M."/>
        </authorList>
    </citation>
    <scope>NUCLEOTIDE SEQUENCE [LARGE SCALE GENOMIC DNA]</scope>
    <source>
        <strain evidence="1">Rf_01</strain>
        <tissue evidence="1">Aerial parts of the thallus</tissue>
    </source>
</reference>
<dbReference type="AlphaFoldDB" id="A0ABD1XMH6"/>
<dbReference type="Proteomes" id="UP001605036">
    <property type="component" value="Unassembled WGS sequence"/>
</dbReference>
<sequence>MKIQNGWGVRLTDISQGLDVLVRVDEERRELRVEFEERIVEKKGESSRRSGETIRHFCGRLDHKSESCPMRWRAEGRRSIDLILCMGPSSPLPEEDFCFTCGAKGLPKEHKCEEIALLLASIVGRLESDGRIDKEKTEKIASFERT</sequence>
<comment type="caution">
    <text evidence="1">The sequence shown here is derived from an EMBL/GenBank/DDBJ whole genome shotgun (WGS) entry which is preliminary data.</text>
</comment>